<name>A0ABX7LKL6_9CAUL</name>
<keyword evidence="3" id="KW-0813">Transport</keyword>
<comment type="subcellular location">
    <subcellularLocation>
        <location evidence="1">Cell inner membrane</location>
        <topology evidence="1">Single-pass membrane protein</topology>
    </subcellularLocation>
</comment>
<dbReference type="RefSeq" id="WP_165116540.1">
    <property type="nucleotide sequence ID" value="NZ_CP070968.1"/>
</dbReference>
<evidence type="ECO:0000256" key="2">
    <source>
        <dbReference type="ARBA" id="ARBA00010637"/>
    </source>
</evidence>
<evidence type="ECO:0000256" key="6">
    <source>
        <dbReference type="ARBA" id="ARBA00022692"/>
    </source>
</evidence>
<evidence type="ECO:0000256" key="9">
    <source>
        <dbReference type="ARBA" id="ARBA00023136"/>
    </source>
</evidence>
<protein>
    <submittedName>
        <fullName evidence="11">Type II secretion system protein M</fullName>
    </submittedName>
</protein>
<feature type="transmembrane region" description="Helical" evidence="10">
    <location>
        <begin position="22"/>
        <end position="44"/>
    </location>
</feature>
<keyword evidence="7" id="KW-0653">Protein transport</keyword>
<proteinExistence type="inferred from homology"/>
<reference evidence="11 12" key="1">
    <citation type="submission" date="2021-02" db="EMBL/GenBank/DDBJ databases">
        <title>Brevundimonas sp. CS1 genome sequence.</title>
        <authorList>
            <person name="Lee K."/>
            <person name="Choi Y.-J."/>
            <person name="Son H.-R."/>
        </authorList>
    </citation>
    <scope>NUCLEOTIDE SEQUENCE [LARGE SCALE GENOMIC DNA]</scope>
    <source>
        <strain evidence="11 12">CS1</strain>
    </source>
</reference>
<evidence type="ECO:0000256" key="5">
    <source>
        <dbReference type="ARBA" id="ARBA00022519"/>
    </source>
</evidence>
<dbReference type="InterPro" id="IPR023229">
    <property type="entry name" value="T2SS_M_periplasmic_sf"/>
</dbReference>
<dbReference type="Proteomes" id="UP000662957">
    <property type="component" value="Chromosome"/>
</dbReference>
<dbReference type="SUPFAM" id="SSF103054">
    <property type="entry name" value="General secretion pathway protein M, EpsM"/>
    <property type="match status" value="1"/>
</dbReference>
<keyword evidence="9 10" id="KW-0472">Membrane</keyword>
<dbReference type="InterPro" id="IPR007690">
    <property type="entry name" value="T2SS_GspM"/>
</dbReference>
<evidence type="ECO:0000256" key="7">
    <source>
        <dbReference type="ARBA" id="ARBA00022927"/>
    </source>
</evidence>
<evidence type="ECO:0000256" key="4">
    <source>
        <dbReference type="ARBA" id="ARBA00022475"/>
    </source>
</evidence>
<evidence type="ECO:0000256" key="1">
    <source>
        <dbReference type="ARBA" id="ARBA00004377"/>
    </source>
</evidence>
<evidence type="ECO:0000256" key="8">
    <source>
        <dbReference type="ARBA" id="ARBA00022989"/>
    </source>
</evidence>
<accession>A0ABX7LKL6</accession>
<organism evidence="11 12">
    <name type="scientific">Brevundimonas fontaquae</name>
    <dbReference type="NCBI Taxonomy" id="2813778"/>
    <lineage>
        <taxon>Bacteria</taxon>
        <taxon>Pseudomonadati</taxon>
        <taxon>Pseudomonadota</taxon>
        <taxon>Alphaproteobacteria</taxon>
        <taxon>Caulobacterales</taxon>
        <taxon>Caulobacteraceae</taxon>
        <taxon>Brevundimonas</taxon>
    </lineage>
</organism>
<gene>
    <name evidence="11" type="ORF">JX001_11325</name>
</gene>
<dbReference type="EMBL" id="CP070968">
    <property type="protein sequence ID" value="QSF53386.1"/>
    <property type="molecule type" value="Genomic_DNA"/>
</dbReference>
<evidence type="ECO:0000313" key="11">
    <source>
        <dbReference type="EMBL" id="QSF53386.1"/>
    </source>
</evidence>
<evidence type="ECO:0000256" key="3">
    <source>
        <dbReference type="ARBA" id="ARBA00022448"/>
    </source>
</evidence>
<sequence>MSAVFDPATRWWWSRTDRERQMLAVMVLLIAGVLIWLVVVRPMWSWREAAAERREEARITLLKVDAGVRRLSRDLGREGSKGSSADIEPVIRQSAEVAGLVVTTGMDPSGGLGFRVDSTTSAQIFPWLAALKDEHGLEVSRLAVVENADATLQVDGGFAPSRTRDDLEKSL</sequence>
<keyword evidence="8 10" id="KW-1133">Transmembrane helix</keyword>
<evidence type="ECO:0000256" key="10">
    <source>
        <dbReference type="SAM" id="Phobius"/>
    </source>
</evidence>
<keyword evidence="4" id="KW-1003">Cell membrane</keyword>
<comment type="similarity">
    <text evidence="2">Belongs to the GSP M family.</text>
</comment>
<keyword evidence="5" id="KW-0997">Cell inner membrane</keyword>
<evidence type="ECO:0000313" key="12">
    <source>
        <dbReference type="Proteomes" id="UP000662957"/>
    </source>
</evidence>
<keyword evidence="6 10" id="KW-0812">Transmembrane</keyword>
<keyword evidence="12" id="KW-1185">Reference proteome</keyword>
<dbReference type="Pfam" id="PF04612">
    <property type="entry name" value="T2SSM"/>
    <property type="match status" value="1"/>
</dbReference>